<name>A0A9P9XW76_9HYPO</name>
<reference evidence="3" key="1">
    <citation type="journal article" date="2021" name="J Fungi (Basel)">
        <title>Genomic and Metabolomic Analyses of the Marine Fungus Emericellopsis cladophorae: Insights into Saltwater Adaptability Mechanisms and Its Biosynthetic Potential.</title>
        <authorList>
            <person name="Goncalves M.F.M."/>
            <person name="Hilario S."/>
            <person name="Van de Peer Y."/>
            <person name="Esteves A.C."/>
            <person name="Alves A."/>
        </authorList>
    </citation>
    <scope>NUCLEOTIDE SEQUENCE</scope>
    <source>
        <strain evidence="3">MUM 19.33</strain>
    </source>
</reference>
<feature type="region of interest" description="Disordered" evidence="2">
    <location>
        <begin position="346"/>
        <end position="366"/>
    </location>
</feature>
<comment type="caution">
    <text evidence="3">The sequence shown here is derived from an EMBL/GenBank/DDBJ whole genome shotgun (WGS) entry which is preliminary data.</text>
</comment>
<reference evidence="3" key="2">
    <citation type="submission" date="2022-07" db="EMBL/GenBank/DDBJ databases">
        <authorList>
            <person name="Goncalves M.F.M."/>
            <person name="Hilario S."/>
            <person name="Van De Peer Y."/>
            <person name="Esteves A.C."/>
            <person name="Alves A."/>
        </authorList>
    </citation>
    <scope>NUCLEOTIDE SEQUENCE</scope>
    <source>
        <strain evidence="3">MUM 19.33</strain>
    </source>
</reference>
<feature type="coiled-coil region" evidence="1">
    <location>
        <begin position="185"/>
        <end position="251"/>
    </location>
</feature>
<keyword evidence="4" id="KW-1185">Reference proteome</keyword>
<evidence type="ECO:0000256" key="1">
    <source>
        <dbReference type="SAM" id="Coils"/>
    </source>
</evidence>
<feature type="compositionally biased region" description="Polar residues" evidence="2">
    <location>
        <begin position="42"/>
        <end position="60"/>
    </location>
</feature>
<feature type="region of interest" description="Disordered" evidence="2">
    <location>
        <begin position="1"/>
        <end position="60"/>
    </location>
</feature>
<feature type="compositionally biased region" description="Basic and acidic residues" evidence="2">
    <location>
        <begin position="294"/>
        <end position="306"/>
    </location>
</feature>
<dbReference type="Proteomes" id="UP001055219">
    <property type="component" value="Unassembled WGS sequence"/>
</dbReference>
<feature type="region of interest" description="Disordered" evidence="2">
    <location>
        <begin position="265"/>
        <end position="321"/>
    </location>
</feature>
<feature type="compositionally biased region" description="Basic and acidic residues" evidence="2">
    <location>
        <begin position="27"/>
        <end position="40"/>
    </location>
</feature>
<sequence>MLASPPVSTSTPVQGPPDLDNTQQTRNDTRNPKGTKERPRLSTCTVTETGSPKIQSPLRNSISVATEDIVPSASRSPTCRGRLDFTNTKVGGAMSFTGDSSRTTPWRSGSLQGADMMDTPSPATPKPAAASSRFAAFTSSMFKGSPAPTHASLVAVPAQDELMNLDIQAALYPSGQNDTFSPAAYKNLQQNAAGLLEKFQGAYQQRTIAYYEMKAERGAQADEQEEADTKLHHLKMQLEDMARKASEQEEMMLSLMTELSHEKRLRLEQQQQEQKQSGSPPSLSGMSEDLQVEEDQKRYQWRRSGDIDDTDEESVEEASLFSARSRSPTIATSINEVSIADLTSQARTPADQPVPLPAALSPRTTPKATQMNTFQKFFGGKSAEVVKTVNSCQNCEGRDASVAWDTVNLLKDENKGLKGRVEELEGVVEGALDVVNGVGR</sequence>
<organism evidence="3 4">
    <name type="scientific">Emericellopsis cladophorae</name>
    <dbReference type="NCBI Taxonomy" id="2686198"/>
    <lineage>
        <taxon>Eukaryota</taxon>
        <taxon>Fungi</taxon>
        <taxon>Dikarya</taxon>
        <taxon>Ascomycota</taxon>
        <taxon>Pezizomycotina</taxon>
        <taxon>Sordariomycetes</taxon>
        <taxon>Hypocreomycetidae</taxon>
        <taxon>Hypocreales</taxon>
        <taxon>Bionectriaceae</taxon>
        <taxon>Emericellopsis</taxon>
    </lineage>
</organism>
<feature type="compositionally biased region" description="Polar residues" evidence="2">
    <location>
        <begin position="97"/>
        <end position="111"/>
    </location>
</feature>
<dbReference type="OrthoDB" id="5377009at2759"/>
<proteinExistence type="predicted"/>
<dbReference type="GeneID" id="75829170"/>
<protein>
    <submittedName>
        <fullName evidence="3">Uncharacterized protein</fullName>
    </submittedName>
</protein>
<dbReference type="RefSeq" id="XP_051359687.1">
    <property type="nucleotide sequence ID" value="XM_051509303.1"/>
</dbReference>
<feature type="compositionally biased region" description="Acidic residues" evidence="2">
    <location>
        <begin position="307"/>
        <end position="316"/>
    </location>
</feature>
<evidence type="ECO:0000313" key="3">
    <source>
        <dbReference type="EMBL" id="KAI6778831.1"/>
    </source>
</evidence>
<gene>
    <name evidence="3" type="ORF">J7T54_002661</name>
</gene>
<evidence type="ECO:0000313" key="4">
    <source>
        <dbReference type="Proteomes" id="UP001055219"/>
    </source>
</evidence>
<feature type="compositionally biased region" description="Polar residues" evidence="2">
    <location>
        <begin position="1"/>
        <end position="13"/>
    </location>
</feature>
<feature type="region of interest" description="Disordered" evidence="2">
    <location>
        <begin position="94"/>
        <end position="128"/>
    </location>
</feature>
<dbReference type="EMBL" id="JAGIXG020000058">
    <property type="protein sequence ID" value="KAI6778831.1"/>
    <property type="molecule type" value="Genomic_DNA"/>
</dbReference>
<evidence type="ECO:0000256" key="2">
    <source>
        <dbReference type="SAM" id="MobiDB-lite"/>
    </source>
</evidence>
<accession>A0A9P9XW76</accession>
<keyword evidence="1" id="KW-0175">Coiled coil</keyword>
<dbReference type="AlphaFoldDB" id="A0A9P9XW76"/>